<dbReference type="SUPFAM" id="SSF48403">
    <property type="entry name" value="Ankyrin repeat"/>
    <property type="match status" value="1"/>
</dbReference>
<name>A0A443I593_BYSSP</name>
<reference evidence="7 8" key="1">
    <citation type="journal article" date="2018" name="Front. Microbiol.">
        <title>Genomic and genetic insights into a cosmopolitan fungus, Paecilomyces variotii (Eurotiales).</title>
        <authorList>
            <person name="Urquhart A.S."/>
            <person name="Mondo S.J."/>
            <person name="Makela M.R."/>
            <person name="Hane J.K."/>
            <person name="Wiebenga A."/>
            <person name="He G."/>
            <person name="Mihaltcheva S."/>
            <person name="Pangilinan J."/>
            <person name="Lipzen A."/>
            <person name="Barry K."/>
            <person name="de Vries R.P."/>
            <person name="Grigoriev I.V."/>
            <person name="Idnurm A."/>
        </authorList>
    </citation>
    <scope>NUCLEOTIDE SEQUENCE [LARGE SCALE GENOMIC DNA]</scope>
    <source>
        <strain evidence="7 8">CBS 101075</strain>
    </source>
</reference>
<dbReference type="InterPro" id="IPR036770">
    <property type="entry name" value="Ankyrin_rpt-contain_sf"/>
</dbReference>
<keyword evidence="5" id="KW-0472">Membrane</keyword>
<organism evidence="7 8">
    <name type="scientific">Byssochlamys spectabilis</name>
    <name type="common">Paecilomyces variotii</name>
    <dbReference type="NCBI Taxonomy" id="264951"/>
    <lineage>
        <taxon>Eukaryota</taxon>
        <taxon>Fungi</taxon>
        <taxon>Dikarya</taxon>
        <taxon>Ascomycota</taxon>
        <taxon>Pezizomycotina</taxon>
        <taxon>Eurotiomycetes</taxon>
        <taxon>Eurotiomycetidae</taxon>
        <taxon>Eurotiales</taxon>
        <taxon>Thermoascaceae</taxon>
        <taxon>Paecilomyces</taxon>
    </lineage>
</organism>
<comment type="caution">
    <text evidence="7">The sequence shown here is derived from an EMBL/GenBank/DDBJ whole genome shotgun (WGS) entry which is preliminary data.</text>
</comment>
<evidence type="ECO:0000256" key="2">
    <source>
        <dbReference type="ARBA" id="ARBA00023043"/>
    </source>
</evidence>
<dbReference type="EMBL" id="RCNU01000001">
    <property type="protein sequence ID" value="RWQ99201.1"/>
    <property type="molecule type" value="Genomic_DNA"/>
</dbReference>
<dbReference type="PROSITE" id="PS50297">
    <property type="entry name" value="ANK_REP_REGION"/>
    <property type="match status" value="3"/>
</dbReference>
<dbReference type="GeneID" id="39602851"/>
<evidence type="ECO:0000256" key="5">
    <source>
        <dbReference type="SAM" id="Phobius"/>
    </source>
</evidence>
<feature type="repeat" description="ANK" evidence="3">
    <location>
        <begin position="1021"/>
        <end position="1053"/>
    </location>
</feature>
<feature type="signal peptide" evidence="6">
    <location>
        <begin position="1"/>
        <end position="18"/>
    </location>
</feature>
<dbReference type="VEuPathDB" id="FungiDB:C8Q69DRAFT_523878"/>
<sequence length="1147" mass="128407">MRALFLLLIPCLIPGVFADDWDDFTNNLATDLAPLISLFGEQVTKQFLSESLNVLDNYIFALAPLGILTAVVSVIRVCGNSSLRAFIGRAHEGPGEAEHELLSCVSETTAELFNDGGISRVFGRPKILEVVAWEDDLSTNHGKTQLATLRGAVKKGIWNGHLADAGSEDPFEFDIPNLSLNMGIKRRSQFWFYTAALVGSILQIGIIVFAALTVFMFPQHFKKDGKAVADYAFPLFFIGTSLLCVGMFLCAFTIERSSTEYYYHPQKKCKIYWLQQGGQQVGDQVFGAFLGMRERGDGCSTKELPYIKSLRNDNYRNKDTWLLTAVFLTTAGFVCQFVGLRGLHSSITLAQLGSTLLMAIIRTSLRTQRTDLDDNLLSSEERRLNSIRNQELDCFSFHLENIKSFLVSGQVDQPHRQSSSRNSDTKEGQGRQIIETRAHLAALTHSEKKERDSAWDDIPTRNVAINLRNAIQETMELVSSWSNKRLSSYKFGISLQSQAADRPDGSVVEKYDIHLRKTDGSMHWEVDAAVLEAIVGLWTWSLLYSDHDIPWEGPFYRIIGQDHQEASEEETLLVYYKWILRHTPALLVLSHSIPLSRGMFGYRITPAAGATTWSILAMRTHNPLHLMTAQDIYIYFLNSAFGLLSELGGETGILPNGVSFVAHSSRIEQLVRCFEANHLGSRQDALLCIVPALRRRGILPELSADSPPVRQQVEKYIAAGEWSEAFSLLQWFCERSGGTEFERSADEMGYLCCRAMLSPDSNIRAEGFKRVSTAIKYDPWTERFHDIAAHRPSNWVLCEKESSYWDNFSQQLGWVAWHMAKRLRKQSFLDTLVALGIQEDIINGGTEDENSETEVETGRLAVLHWLTEGDYEVFEQEISGKSMVLCLEWLTGHQHESLLYWLVTRWTAVGMLCQPFLHTAMRIATRSESDTALRIMCRHGADINARLNADRAANIIRSTTLLIDMIVEDDERAVLKLLQNGADANAELRTVTPLMLAAERSVKITGLLLQYGADLNARPNMEETALNRAAINNRLDVVALLLDKGADIDTPGINGMTPLLSAVSEGYIELAEFLIVKGANMDAQTTDDGMTALMLAFKEGRASIASLLVSRGCDIRKKDSEGYTASDWARRAGQEENYIALLHSRPE</sequence>
<evidence type="ECO:0000256" key="6">
    <source>
        <dbReference type="SAM" id="SignalP"/>
    </source>
</evidence>
<feature type="repeat" description="ANK" evidence="3">
    <location>
        <begin position="1088"/>
        <end position="1120"/>
    </location>
</feature>
<gene>
    <name evidence="7" type="ORF">C8Q69DRAFT_523878</name>
</gene>
<dbReference type="PANTHER" id="PTHR24198">
    <property type="entry name" value="ANKYRIN REPEAT AND PROTEIN KINASE DOMAIN-CONTAINING PROTEIN"/>
    <property type="match status" value="1"/>
</dbReference>
<dbReference type="PROSITE" id="PS50088">
    <property type="entry name" value="ANK_REPEAT"/>
    <property type="match status" value="3"/>
</dbReference>
<feature type="repeat" description="ANK" evidence="3">
    <location>
        <begin position="1054"/>
        <end position="1086"/>
    </location>
</feature>
<dbReference type="InterPro" id="IPR002110">
    <property type="entry name" value="Ankyrin_rpt"/>
</dbReference>
<dbReference type="RefSeq" id="XP_028488846.1">
    <property type="nucleotide sequence ID" value="XM_028633574.1"/>
</dbReference>
<dbReference type="Pfam" id="PF12796">
    <property type="entry name" value="Ank_2"/>
    <property type="match status" value="2"/>
</dbReference>
<evidence type="ECO:0000256" key="3">
    <source>
        <dbReference type="PROSITE-ProRule" id="PRU00023"/>
    </source>
</evidence>
<feature type="transmembrane region" description="Helical" evidence="5">
    <location>
        <begin position="58"/>
        <end position="79"/>
    </location>
</feature>
<feature type="region of interest" description="Disordered" evidence="4">
    <location>
        <begin position="410"/>
        <end position="431"/>
    </location>
</feature>
<keyword evidence="2 3" id="KW-0040">ANK repeat</keyword>
<evidence type="ECO:0000313" key="8">
    <source>
        <dbReference type="Proteomes" id="UP000283841"/>
    </source>
</evidence>
<feature type="transmembrane region" description="Helical" evidence="5">
    <location>
        <begin position="190"/>
        <end position="212"/>
    </location>
</feature>
<feature type="transmembrane region" description="Helical" evidence="5">
    <location>
        <begin position="321"/>
        <end position="340"/>
    </location>
</feature>
<dbReference type="Proteomes" id="UP000283841">
    <property type="component" value="Unassembled WGS sequence"/>
</dbReference>
<proteinExistence type="predicted"/>
<dbReference type="SMART" id="SM00248">
    <property type="entry name" value="ANK"/>
    <property type="match status" value="6"/>
</dbReference>
<keyword evidence="6" id="KW-0732">Signal</keyword>
<keyword evidence="5" id="KW-0812">Transmembrane</keyword>
<keyword evidence="1" id="KW-0677">Repeat</keyword>
<keyword evidence="5" id="KW-1133">Transmembrane helix</keyword>
<feature type="chain" id="PRO_5019188249" evidence="6">
    <location>
        <begin position="19"/>
        <end position="1147"/>
    </location>
</feature>
<evidence type="ECO:0000313" key="7">
    <source>
        <dbReference type="EMBL" id="RWQ99201.1"/>
    </source>
</evidence>
<keyword evidence="8" id="KW-1185">Reference proteome</keyword>
<dbReference type="AlphaFoldDB" id="A0A443I593"/>
<feature type="transmembrane region" description="Helical" evidence="5">
    <location>
        <begin position="232"/>
        <end position="254"/>
    </location>
</feature>
<protein>
    <submittedName>
        <fullName evidence="7">Uncharacterized protein</fullName>
    </submittedName>
</protein>
<accession>A0A443I593</accession>
<evidence type="ECO:0000256" key="4">
    <source>
        <dbReference type="SAM" id="MobiDB-lite"/>
    </source>
</evidence>
<evidence type="ECO:0000256" key="1">
    <source>
        <dbReference type="ARBA" id="ARBA00022737"/>
    </source>
</evidence>
<dbReference type="Gene3D" id="1.25.40.20">
    <property type="entry name" value="Ankyrin repeat-containing domain"/>
    <property type="match status" value="1"/>
</dbReference>
<dbReference type="PANTHER" id="PTHR24198:SF165">
    <property type="entry name" value="ANKYRIN REPEAT-CONTAINING PROTEIN-RELATED"/>
    <property type="match status" value="1"/>
</dbReference>
<dbReference type="STRING" id="264951.A0A443I593"/>